<name>A0A420GKG6_9PEZI</name>
<dbReference type="CDD" id="cd12148">
    <property type="entry name" value="fungal_TF_MHR"/>
    <property type="match status" value="1"/>
</dbReference>
<keyword evidence="3" id="KW-0238">DNA-binding</keyword>
<dbReference type="SMART" id="SM00066">
    <property type="entry name" value="GAL4"/>
    <property type="match status" value="1"/>
</dbReference>
<evidence type="ECO:0000313" key="7">
    <source>
        <dbReference type="EMBL" id="RKF45607.1"/>
    </source>
</evidence>
<gene>
    <name evidence="7" type="ORF">GcM3_224024</name>
</gene>
<organism evidence="7 8">
    <name type="scientific">Golovinomyces cichoracearum</name>
    <dbReference type="NCBI Taxonomy" id="62708"/>
    <lineage>
        <taxon>Eukaryota</taxon>
        <taxon>Fungi</taxon>
        <taxon>Dikarya</taxon>
        <taxon>Ascomycota</taxon>
        <taxon>Pezizomycotina</taxon>
        <taxon>Leotiomycetes</taxon>
        <taxon>Erysiphales</taxon>
        <taxon>Erysiphaceae</taxon>
        <taxon>Golovinomyces</taxon>
    </lineage>
</organism>
<protein>
    <recommendedName>
        <fullName evidence="6">Zn(2)-C6 fungal-type domain-containing protein</fullName>
    </recommendedName>
</protein>
<dbReference type="InterPro" id="IPR050987">
    <property type="entry name" value="AtrR-like"/>
</dbReference>
<keyword evidence="8" id="KW-1185">Reference proteome</keyword>
<proteinExistence type="predicted"/>
<dbReference type="Gene3D" id="4.10.240.10">
    <property type="entry name" value="Zn(2)-C6 fungal-type DNA-binding domain"/>
    <property type="match status" value="1"/>
</dbReference>
<keyword evidence="4" id="KW-0539">Nucleus</keyword>
<evidence type="ECO:0000256" key="4">
    <source>
        <dbReference type="ARBA" id="ARBA00023242"/>
    </source>
</evidence>
<dbReference type="PROSITE" id="PS51257">
    <property type="entry name" value="PROKAR_LIPOPROTEIN"/>
    <property type="match status" value="1"/>
</dbReference>
<evidence type="ECO:0000313" key="8">
    <source>
        <dbReference type="Proteomes" id="UP000283383"/>
    </source>
</evidence>
<dbReference type="PANTHER" id="PTHR46910">
    <property type="entry name" value="TRANSCRIPTION FACTOR PDR1"/>
    <property type="match status" value="1"/>
</dbReference>
<dbReference type="AlphaFoldDB" id="A0A420GKG6"/>
<dbReference type="GO" id="GO:0005634">
    <property type="term" value="C:nucleus"/>
    <property type="evidence" value="ECO:0007669"/>
    <property type="project" value="UniProtKB-SubCell"/>
</dbReference>
<dbReference type="EMBL" id="MCBQ01022481">
    <property type="protein sequence ID" value="RKF45607.1"/>
    <property type="molecule type" value="Genomic_DNA"/>
</dbReference>
<dbReference type="Proteomes" id="UP000283383">
    <property type="component" value="Unassembled WGS sequence"/>
</dbReference>
<evidence type="ECO:0000256" key="2">
    <source>
        <dbReference type="ARBA" id="ARBA00022723"/>
    </source>
</evidence>
<evidence type="ECO:0000256" key="3">
    <source>
        <dbReference type="ARBA" id="ARBA00023125"/>
    </source>
</evidence>
<feature type="domain" description="Zn(2)-C6 fungal-type" evidence="6">
    <location>
        <begin position="128"/>
        <end position="158"/>
    </location>
</feature>
<dbReference type="GO" id="GO:0008270">
    <property type="term" value="F:zinc ion binding"/>
    <property type="evidence" value="ECO:0007669"/>
    <property type="project" value="InterPro"/>
</dbReference>
<keyword evidence="2" id="KW-0479">Metal-binding</keyword>
<dbReference type="InterPro" id="IPR001138">
    <property type="entry name" value="Zn2Cys6_DnaBD"/>
</dbReference>
<dbReference type="SUPFAM" id="SSF57701">
    <property type="entry name" value="Zn2/Cys6 DNA-binding domain"/>
    <property type="match status" value="1"/>
</dbReference>
<evidence type="ECO:0000259" key="6">
    <source>
        <dbReference type="PROSITE" id="PS50048"/>
    </source>
</evidence>
<feature type="compositionally biased region" description="Polar residues" evidence="5">
    <location>
        <begin position="79"/>
        <end position="96"/>
    </location>
</feature>
<evidence type="ECO:0000256" key="1">
    <source>
        <dbReference type="ARBA" id="ARBA00004123"/>
    </source>
</evidence>
<dbReference type="GO" id="GO:0003677">
    <property type="term" value="F:DNA binding"/>
    <property type="evidence" value="ECO:0007669"/>
    <property type="project" value="UniProtKB-KW"/>
</dbReference>
<dbReference type="InterPro" id="IPR036864">
    <property type="entry name" value="Zn2-C6_fun-type_DNA-bd_sf"/>
</dbReference>
<comment type="caution">
    <text evidence="7">The sequence shown here is derived from an EMBL/GenBank/DDBJ whole genome shotgun (WGS) entry which is preliminary data.</text>
</comment>
<accession>A0A420GKG6</accession>
<dbReference type="PANTHER" id="PTHR46910:SF3">
    <property type="entry name" value="HALOTOLERANCE PROTEIN 9-RELATED"/>
    <property type="match status" value="1"/>
</dbReference>
<dbReference type="CDD" id="cd00067">
    <property type="entry name" value="GAL4"/>
    <property type="match status" value="1"/>
</dbReference>
<dbReference type="STRING" id="62708.A0A420GKG6"/>
<reference evidence="7 8" key="1">
    <citation type="journal article" date="2018" name="BMC Genomics">
        <title>Comparative genome analyses reveal sequence features reflecting distinct modes of host-adaptation between dicot and monocot powdery mildew.</title>
        <authorList>
            <person name="Wu Y."/>
            <person name="Ma X."/>
            <person name="Pan Z."/>
            <person name="Kale S.D."/>
            <person name="Song Y."/>
            <person name="King H."/>
            <person name="Zhang Q."/>
            <person name="Presley C."/>
            <person name="Deng X."/>
            <person name="Wei C.I."/>
            <person name="Xiao S."/>
        </authorList>
    </citation>
    <scope>NUCLEOTIDE SEQUENCE [LARGE SCALE GENOMIC DNA]</scope>
    <source>
        <strain evidence="7">UMSG3</strain>
    </source>
</reference>
<sequence length="751" mass="84701">MSASGNRANLTNGGNDSNHSTLISHCPLTSSSCVPAAPNLLNPSQSPTVSSCVCDSDHVSRKQTLKAVEPSAYINYESSYAQNQPSNDITHATSSRSPEELREQPWKPSNLIPTSVRDTQKGNRLRKACDSCSIRKVKCDESGPPCRACAALDIPCTFHRPSRRRGPPNRHSEAIKRGQQLESLSVTSTCLPSTISPNNLANTLVSFSTQASLSSESICPHSIVELITEDYFTYIHPIYPIPHEPSFRAAFRAREDLKNPGFLALLASMMGVTVLSLPRRARNYFLSHGLKSQFPGSLRLADRCHNVAVEARGAGYLDNDLTVYHGITSCFLGLAALYKFQWNQARLYFSEALTITKIVSASNFWIDDNQPASHPSETHTTVESHIKPPVKDFIMQEMVRRIFWILFVSIRSIPQLGAHFNDHIIYPNTRTEPYLPLPLEVDDEYIFVDHINTQPPGYLSRVTSNNLNARIYNTLTPLIRMDLICSNEKLFDWNSQKRELEKCLQEVKKVLDDTPREILFSTEPLNGVMSNYDQDYILSQYLQASSAVKQHEDKRVDSRKSLQLAVQRANIYASQVATRYQIIEKYRLLELNKRTRSRVNESSMNIEESGALVPEVEEKSDVNSDLKNLNPCDEAVQIKFPEELESIVKEIVNMTCVLSPVSLEAFGGIFRYKMRQLISKIILLPQLCKEPLTSTIDSYMSQFLDHLIKFERIASGPSPTGQEEGNLSEELDEFHCWADLRKLQMSYNQTV</sequence>
<dbReference type="Pfam" id="PF00172">
    <property type="entry name" value="Zn_clus"/>
    <property type="match status" value="1"/>
</dbReference>
<dbReference type="PROSITE" id="PS00463">
    <property type="entry name" value="ZN2_CY6_FUNGAL_1"/>
    <property type="match status" value="1"/>
</dbReference>
<feature type="region of interest" description="Disordered" evidence="5">
    <location>
        <begin position="79"/>
        <end position="116"/>
    </location>
</feature>
<comment type="subcellular location">
    <subcellularLocation>
        <location evidence="1">Nucleus</location>
    </subcellularLocation>
</comment>
<dbReference type="PROSITE" id="PS50048">
    <property type="entry name" value="ZN2_CY6_FUNGAL_2"/>
    <property type="match status" value="1"/>
</dbReference>
<evidence type="ECO:0000256" key="5">
    <source>
        <dbReference type="SAM" id="MobiDB-lite"/>
    </source>
</evidence>
<dbReference type="GO" id="GO:0000981">
    <property type="term" value="F:DNA-binding transcription factor activity, RNA polymerase II-specific"/>
    <property type="evidence" value="ECO:0007669"/>
    <property type="project" value="InterPro"/>
</dbReference>